<gene>
    <name evidence="1" type="ORF">H5410_014092</name>
</gene>
<dbReference type="OrthoDB" id="294702at2759"/>
<dbReference type="PANTHER" id="PTHR45763">
    <property type="entry name" value="HYDROLASE, ALPHA/BETA FOLD FAMILY PROTEIN, EXPRESSED-RELATED"/>
    <property type="match status" value="1"/>
</dbReference>
<dbReference type="Gene3D" id="3.40.50.1820">
    <property type="entry name" value="alpha/beta hydrolase"/>
    <property type="match status" value="1"/>
</dbReference>
<dbReference type="Proteomes" id="UP000824120">
    <property type="component" value="Chromosome 3"/>
</dbReference>
<accession>A0A9J5ZQC9</accession>
<organism evidence="1 2">
    <name type="scientific">Solanum commersonii</name>
    <name type="common">Commerson's wild potato</name>
    <name type="synonym">Commerson's nightshade</name>
    <dbReference type="NCBI Taxonomy" id="4109"/>
    <lineage>
        <taxon>Eukaryota</taxon>
        <taxon>Viridiplantae</taxon>
        <taxon>Streptophyta</taxon>
        <taxon>Embryophyta</taxon>
        <taxon>Tracheophyta</taxon>
        <taxon>Spermatophyta</taxon>
        <taxon>Magnoliopsida</taxon>
        <taxon>eudicotyledons</taxon>
        <taxon>Gunneridae</taxon>
        <taxon>Pentapetalae</taxon>
        <taxon>asterids</taxon>
        <taxon>lamiids</taxon>
        <taxon>Solanales</taxon>
        <taxon>Solanaceae</taxon>
        <taxon>Solanoideae</taxon>
        <taxon>Solaneae</taxon>
        <taxon>Solanum</taxon>
    </lineage>
</organism>
<comment type="caution">
    <text evidence="1">The sequence shown here is derived from an EMBL/GenBank/DDBJ whole genome shotgun (WGS) entry which is preliminary data.</text>
</comment>
<dbReference type="PANTHER" id="PTHR45763:SF21">
    <property type="entry name" value="ALPHA_BETA-HYDROLASES SUPERFAMILY PROTEIN"/>
    <property type="match status" value="1"/>
</dbReference>
<evidence type="ECO:0000313" key="2">
    <source>
        <dbReference type="Proteomes" id="UP000824120"/>
    </source>
</evidence>
<reference evidence="1 2" key="1">
    <citation type="submission" date="2020-09" db="EMBL/GenBank/DDBJ databases">
        <title>De no assembly of potato wild relative species, Solanum commersonii.</title>
        <authorList>
            <person name="Cho K."/>
        </authorList>
    </citation>
    <scope>NUCLEOTIDE SEQUENCE [LARGE SCALE GENOMIC DNA]</scope>
    <source>
        <strain evidence="1">LZ3.2</strain>
        <tissue evidence="1">Leaf</tissue>
    </source>
</reference>
<dbReference type="SUPFAM" id="SSF53474">
    <property type="entry name" value="alpha/beta-Hydrolases"/>
    <property type="match status" value="1"/>
</dbReference>
<proteinExistence type="predicted"/>
<evidence type="ECO:0000313" key="1">
    <source>
        <dbReference type="EMBL" id="KAG5614268.1"/>
    </source>
</evidence>
<dbReference type="AlphaFoldDB" id="A0A9J5ZQC9"/>
<protein>
    <submittedName>
        <fullName evidence="1">Uncharacterized protein</fullName>
    </submittedName>
</protein>
<dbReference type="EMBL" id="JACXVP010000003">
    <property type="protein sequence ID" value="KAG5614268.1"/>
    <property type="molecule type" value="Genomic_DNA"/>
</dbReference>
<name>A0A9J5ZQC9_SOLCO</name>
<keyword evidence="2" id="KW-1185">Reference proteome</keyword>
<sequence length="124" mass="14809">MEGNMEIFYPPDLKMLKQLSSAPSHGQEKVRQQGEFECLYRDFIVGFENWDFSSTDIKNPFPDNESSIYLWQGHDDRIIPRELNHYITEKLPWIQYHEVPNARHLIIHNASYCETILRKLLEQQ</sequence>
<dbReference type="InterPro" id="IPR029058">
    <property type="entry name" value="AB_hydrolase_fold"/>
</dbReference>